<dbReference type="Gene3D" id="2.120.10.30">
    <property type="entry name" value="TolB, C-terminal domain"/>
    <property type="match status" value="1"/>
</dbReference>
<keyword evidence="2" id="KW-0720">Serine protease</keyword>
<comment type="caution">
    <text evidence="4">The sequence shown here is derived from an EMBL/GenBank/DDBJ whole genome shotgun (WGS) entry which is preliminary data.</text>
</comment>
<reference evidence="4 5" key="1">
    <citation type="submission" date="2016-06" db="EMBL/GenBank/DDBJ databases">
        <title>Genome sequence of Porphyrobacter dokdonensis DSW-74.</title>
        <authorList>
            <person name="Kim J.F."/>
            <person name="Song J.Y."/>
        </authorList>
    </citation>
    <scope>NUCLEOTIDE SEQUENCE [LARGE SCALE GENOMIC DNA]</scope>
    <source>
        <strain evidence="4 5">DSW-74</strain>
    </source>
</reference>
<dbReference type="SUPFAM" id="SSF69304">
    <property type="entry name" value="Tricorn protease N-terminal domain"/>
    <property type="match status" value="1"/>
</dbReference>
<dbReference type="SUPFAM" id="SSF53474">
    <property type="entry name" value="alpha/beta-Hydrolases"/>
    <property type="match status" value="1"/>
</dbReference>
<gene>
    <name evidence="4" type="ORF">I603_0355</name>
</gene>
<dbReference type="PATRIC" id="fig|1300349.4.peg.351"/>
<evidence type="ECO:0000259" key="3">
    <source>
        <dbReference type="Pfam" id="PF00326"/>
    </source>
</evidence>
<evidence type="ECO:0000256" key="1">
    <source>
        <dbReference type="ARBA" id="ARBA00022801"/>
    </source>
</evidence>
<organism evidence="4 5">
    <name type="scientific">Erythrobacter dokdonensis DSW-74</name>
    <dbReference type="NCBI Taxonomy" id="1300349"/>
    <lineage>
        <taxon>Bacteria</taxon>
        <taxon>Pseudomonadati</taxon>
        <taxon>Pseudomonadota</taxon>
        <taxon>Alphaproteobacteria</taxon>
        <taxon>Sphingomonadales</taxon>
        <taxon>Erythrobacteraceae</taxon>
        <taxon>Erythrobacter/Porphyrobacter group</taxon>
        <taxon>Erythrobacter</taxon>
    </lineage>
</organism>
<evidence type="ECO:0000313" key="5">
    <source>
        <dbReference type="Proteomes" id="UP000092484"/>
    </source>
</evidence>
<keyword evidence="5" id="KW-1185">Reference proteome</keyword>
<keyword evidence="1" id="KW-0378">Hydrolase</keyword>
<dbReference type="InterPro" id="IPR001375">
    <property type="entry name" value="Peptidase_S9_cat"/>
</dbReference>
<proteinExistence type="predicted"/>
<name>A0A1A7BIC4_9SPHN</name>
<dbReference type="Gene3D" id="3.40.50.1820">
    <property type="entry name" value="alpha/beta hydrolase"/>
    <property type="match status" value="1"/>
</dbReference>
<dbReference type="InterPro" id="IPR015943">
    <property type="entry name" value="WD40/YVTN_repeat-like_dom_sf"/>
</dbReference>
<dbReference type="InterPro" id="IPR029058">
    <property type="entry name" value="AB_hydrolase_fold"/>
</dbReference>
<keyword evidence="4" id="KW-0645">Protease</keyword>
<dbReference type="GO" id="GO:0004177">
    <property type="term" value="F:aminopeptidase activity"/>
    <property type="evidence" value="ECO:0007669"/>
    <property type="project" value="UniProtKB-KW"/>
</dbReference>
<accession>A0A1A7BIC4</accession>
<dbReference type="STRING" id="1300349.I603_0355"/>
<keyword evidence="4" id="KW-0031">Aminopeptidase</keyword>
<dbReference type="PANTHER" id="PTHR42776">
    <property type="entry name" value="SERINE PEPTIDASE S9 FAMILY MEMBER"/>
    <property type="match status" value="1"/>
</dbReference>
<evidence type="ECO:0000256" key="2">
    <source>
        <dbReference type="ARBA" id="ARBA00022825"/>
    </source>
</evidence>
<dbReference type="InterPro" id="IPR011042">
    <property type="entry name" value="6-blade_b-propeller_TolB-like"/>
</dbReference>
<dbReference type="InterPro" id="IPR011659">
    <property type="entry name" value="WD40"/>
</dbReference>
<protein>
    <submittedName>
        <fullName evidence="4">Dipeptidyl aminopeptidase/acylaminoacyl peptidase</fullName>
    </submittedName>
</protein>
<dbReference type="Pfam" id="PF07676">
    <property type="entry name" value="PD40"/>
    <property type="match status" value="1"/>
</dbReference>
<dbReference type="AlphaFoldDB" id="A0A1A7BIC4"/>
<dbReference type="PANTHER" id="PTHR42776:SF27">
    <property type="entry name" value="DIPEPTIDYL PEPTIDASE FAMILY MEMBER 6"/>
    <property type="match status" value="1"/>
</dbReference>
<dbReference type="Proteomes" id="UP000092484">
    <property type="component" value="Unassembled WGS sequence"/>
</dbReference>
<dbReference type="GO" id="GO:0006508">
    <property type="term" value="P:proteolysis"/>
    <property type="evidence" value="ECO:0007669"/>
    <property type="project" value="InterPro"/>
</dbReference>
<sequence length="664" mass="71191">MRYSTSSGRYRQIPRVLIMASASMLLFGSPVSGQVASPDRPVSDPAGLESPVNPEAAAVPVEDLSYSRTLGATAWSRDGKEIFLVTSLTGRNNIWKIPSTGGWPVQLTRSEERQGGLMPSLDGSLLYFTEDVGGDEQFDIFAVPANGGAVRNLTRTPELRETSLVIAPGGTTGAVSTKLRSEGQVNLALIDLATGQTMPLVTEPDPALRWRPIAWIEDGKALMAVRSNANSTLAEVWRIEVPSGKAQLILGKPGTIYEASDVTADGRLVAVATNEGTGQLRAGIYDTSAKSWRWLAPTPWEQSTGTFSPDGKTLTVTRNEDGRTTASLVDVATLQERPLPLPPGINSFAGADTPFSPDGGRILVAHSGADRPSDLQVVDLATGSANAVTAMGVASLKPENLPKTRIVTYKSFDGTLISAIVTMPFNLKRDGTNPAVMLPHGGPTGQSRDGFNRTATALASRGYIVMQPNVRGSTGYGQPFQNANYQDLGGGDLRDVIAGKQFLVESGYVDPDKVGITGGSYGGYMTLIALAKTPDEFAAGAQLFGIINWFSMYETSDALLRQYLISLLGDPVKDRKVYEATSPITYIRNIKAPLLSLQGDRDIRVPRGQAEEVAAILAEIGTPNETVFYPAEGHGFAKRENQIDSLRRVIDWFDRHLKGAEPRP</sequence>
<feature type="domain" description="Peptidase S9 prolyl oligopeptidase catalytic" evidence="3">
    <location>
        <begin position="451"/>
        <end position="659"/>
    </location>
</feature>
<dbReference type="EMBL" id="LZYB01000001">
    <property type="protein sequence ID" value="OBV12224.1"/>
    <property type="molecule type" value="Genomic_DNA"/>
</dbReference>
<dbReference type="Gene3D" id="2.130.10.10">
    <property type="entry name" value="YVTN repeat-like/Quinoprotein amine dehydrogenase"/>
    <property type="match status" value="1"/>
</dbReference>
<evidence type="ECO:0000313" key="4">
    <source>
        <dbReference type="EMBL" id="OBV12224.1"/>
    </source>
</evidence>
<dbReference type="GO" id="GO:0004252">
    <property type="term" value="F:serine-type endopeptidase activity"/>
    <property type="evidence" value="ECO:0007669"/>
    <property type="project" value="TreeGrafter"/>
</dbReference>
<dbReference type="Pfam" id="PF00326">
    <property type="entry name" value="Peptidase_S9"/>
    <property type="match status" value="1"/>
</dbReference>